<keyword evidence="1 3" id="KW-0479">Metal-binding</keyword>
<dbReference type="AlphaFoldDB" id="A0A6N3HZZ5"/>
<dbReference type="InterPro" id="IPR032466">
    <property type="entry name" value="Metal_Hydrolase"/>
</dbReference>
<gene>
    <name evidence="4" type="primary">ycfH_2</name>
    <name evidence="4" type="ORF">CSLFYP84_04651</name>
</gene>
<dbReference type="SUPFAM" id="SSF51556">
    <property type="entry name" value="Metallo-dependent hydrolases"/>
    <property type="match status" value="1"/>
</dbReference>
<dbReference type="InterPro" id="IPR001130">
    <property type="entry name" value="TatD-like"/>
</dbReference>
<reference evidence="4" key="1">
    <citation type="submission" date="2019-11" db="EMBL/GenBank/DDBJ databases">
        <authorList>
            <person name="Feng L."/>
        </authorList>
    </citation>
    <scope>NUCLEOTIDE SEQUENCE</scope>
    <source>
        <strain evidence="4">CsymbiosumLFYP84</strain>
    </source>
</reference>
<dbReference type="EMBL" id="CACRUA010000083">
    <property type="protein sequence ID" value="VYU82502.1"/>
    <property type="molecule type" value="Genomic_DNA"/>
</dbReference>
<dbReference type="PROSITE" id="PS01091">
    <property type="entry name" value="TATD_3"/>
    <property type="match status" value="1"/>
</dbReference>
<dbReference type="PIRSF" id="PIRSF005902">
    <property type="entry name" value="DNase_TatD"/>
    <property type="match status" value="1"/>
</dbReference>
<accession>A0A6N3HZZ5</accession>
<evidence type="ECO:0000313" key="4">
    <source>
        <dbReference type="EMBL" id="VYU82502.1"/>
    </source>
</evidence>
<feature type="binding site" evidence="3">
    <location>
        <position position="8"/>
    </location>
    <ligand>
        <name>a divalent metal cation</name>
        <dbReference type="ChEBI" id="CHEBI:60240"/>
        <label>1</label>
    </ligand>
</feature>
<keyword evidence="2 4" id="KW-0378">Hydrolase</keyword>
<dbReference type="PANTHER" id="PTHR46124:SF2">
    <property type="entry name" value="D-AMINOACYL-TRNA DEACYLASE"/>
    <property type="match status" value="1"/>
</dbReference>
<sequence>MRGIIDSHAHICGDILYPRWEEVIAGAKEAGIDKIMIVCTGLSEAERAIEIAKKESMFDVACAFYPNDILKVTDKDFIRLEELVKRPQVKAVGEIGMDYFPYEKTVPADIQRDAFIRQIEMANNVNKPVLIHMRLATKDTCRYMKEHLRVPGIMHCYSGGFEAMQEFLDMGMYISFSGNITFEPDDISTQRAVREVPLDRILVETDAPSLTPAPMQGRDNEPKYITYVIEHICRVRNIEKEDLIRAAGENYRRLMGE</sequence>
<dbReference type="GO" id="GO:0016788">
    <property type="term" value="F:hydrolase activity, acting on ester bonds"/>
    <property type="evidence" value="ECO:0007669"/>
    <property type="project" value="InterPro"/>
</dbReference>
<feature type="binding site" evidence="3">
    <location>
        <position position="132"/>
    </location>
    <ligand>
        <name>a divalent metal cation</name>
        <dbReference type="ChEBI" id="CHEBI:60240"/>
        <label>2</label>
    </ligand>
</feature>
<dbReference type="Gene3D" id="3.20.20.140">
    <property type="entry name" value="Metal-dependent hydrolases"/>
    <property type="match status" value="1"/>
</dbReference>
<dbReference type="RefSeq" id="WP_021640988.1">
    <property type="nucleotide sequence ID" value="NZ_CACRUA010000083.1"/>
</dbReference>
<dbReference type="GO" id="GO:0046872">
    <property type="term" value="F:metal ion binding"/>
    <property type="evidence" value="ECO:0007669"/>
    <property type="project" value="UniProtKB-KW"/>
</dbReference>
<dbReference type="CDD" id="cd01310">
    <property type="entry name" value="TatD_DNAse"/>
    <property type="match status" value="1"/>
</dbReference>
<dbReference type="EC" id="3.1.21.-" evidence="4"/>
<organism evidence="4">
    <name type="scientific">Clostridium symbiosum</name>
    <name type="common">Bacteroides symbiosus</name>
    <dbReference type="NCBI Taxonomy" id="1512"/>
    <lineage>
        <taxon>Bacteria</taxon>
        <taxon>Bacillati</taxon>
        <taxon>Bacillota</taxon>
        <taxon>Clostridia</taxon>
        <taxon>Lachnospirales</taxon>
        <taxon>Lachnospiraceae</taxon>
        <taxon>Otoolea</taxon>
    </lineage>
</organism>
<dbReference type="GO" id="GO:0005829">
    <property type="term" value="C:cytosol"/>
    <property type="evidence" value="ECO:0007669"/>
    <property type="project" value="TreeGrafter"/>
</dbReference>
<feature type="binding site" evidence="3">
    <location>
        <position position="94"/>
    </location>
    <ligand>
        <name>a divalent metal cation</name>
        <dbReference type="ChEBI" id="CHEBI:60240"/>
        <label>1</label>
    </ligand>
</feature>
<name>A0A6N3HZZ5_CLOSY</name>
<dbReference type="FunFam" id="3.20.20.140:FF:000005">
    <property type="entry name" value="TatD family hydrolase"/>
    <property type="match status" value="1"/>
</dbReference>
<proteinExistence type="predicted"/>
<dbReference type="InterPro" id="IPR018228">
    <property type="entry name" value="DNase_TatD-rel_CS"/>
</dbReference>
<dbReference type="GO" id="GO:0004536">
    <property type="term" value="F:DNA nuclease activity"/>
    <property type="evidence" value="ECO:0007669"/>
    <property type="project" value="InterPro"/>
</dbReference>
<feature type="binding site" evidence="3">
    <location>
        <position position="155"/>
    </location>
    <ligand>
        <name>a divalent metal cation</name>
        <dbReference type="ChEBI" id="CHEBI:60240"/>
        <label>2</label>
    </ligand>
</feature>
<feature type="binding site" evidence="3">
    <location>
        <position position="206"/>
    </location>
    <ligand>
        <name>a divalent metal cation</name>
        <dbReference type="ChEBI" id="CHEBI:60240"/>
        <label>1</label>
    </ligand>
</feature>
<dbReference type="InterPro" id="IPR015991">
    <property type="entry name" value="TatD/YcfH-like"/>
</dbReference>
<evidence type="ECO:0000256" key="1">
    <source>
        <dbReference type="ARBA" id="ARBA00022723"/>
    </source>
</evidence>
<dbReference type="Pfam" id="PF01026">
    <property type="entry name" value="TatD_DNase"/>
    <property type="match status" value="1"/>
</dbReference>
<evidence type="ECO:0000256" key="3">
    <source>
        <dbReference type="PIRSR" id="PIRSR005902-1"/>
    </source>
</evidence>
<evidence type="ECO:0000256" key="2">
    <source>
        <dbReference type="ARBA" id="ARBA00022801"/>
    </source>
</evidence>
<protein>
    <submittedName>
        <fullName evidence="4">Putative deoxyribonuclease YcfH</fullName>
        <ecNumber evidence="4">3.1.21.-</ecNumber>
    </submittedName>
</protein>
<feature type="binding site" evidence="3">
    <location>
        <position position="10"/>
    </location>
    <ligand>
        <name>a divalent metal cation</name>
        <dbReference type="ChEBI" id="CHEBI:60240"/>
        <label>1</label>
    </ligand>
</feature>
<dbReference type="PANTHER" id="PTHR46124">
    <property type="entry name" value="D-AMINOACYL-TRNA DEACYLASE"/>
    <property type="match status" value="1"/>
</dbReference>
<dbReference type="NCBIfam" id="TIGR00010">
    <property type="entry name" value="YchF/TatD family DNA exonuclease"/>
    <property type="match status" value="1"/>
</dbReference>